<dbReference type="AlphaFoldDB" id="A0A0Q9YCK0"/>
<reference evidence="2" key="1">
    <citation type="submission" date="2015-09" db="EMBL/GenBank/DDBJ databases">
        <title>Draft Genome Sequences of Two Novel Amoeba-resistant Intranuclear Bacteria, Candidatus Berkiella cookevillensis and Candidatus Berkiella aquae.</title>
        <authorList>
            <person name="Mehari Y.T."/>
            <person name="Arivett B.A."/>
            <person name="Farone A.L."/>
            <person name="Gunderson J.H."/>
            <person name="Farone M.B."/>
        </authorList>
    </citation>
    <scope>NUCLEOTIDE SEQUENCE [LARGE SCALE GENOMIC DNA]</scope>
    <source>
        <strain evidence="2">CC99</strain>
    </source>
</reference>
<feature type="compositionally biased region" description="Basic and acidic residues" evidence="1">
    <location>
        <begin position="7"/>
        <end position="27"/>
    </location>
</feature>
<protein>
    <submittedName>
        <fullName evidence="2">Uncharacterized protein</fullName>
    </submittedName>
</protein>
<comment type="caution">
    <text evidence="2">The sequence shown here is derived from an EMBL/GenBank/DDBJ whole genome shotgun (WGS) entry which is preliminary data.</text>
</comment>
<sequence length="59" mass="6776">MLNSEMNEEKIFTDEQSESRSHFLKGDTRSVRGIYAEGYKKLNPSARTATLNERLPLSK</sequence>
<feature type="region of interest" description="Disordered" evidence="1">
    <location>
        <begin position="1"/>
        <end position="27"/>
    </location>
</feature>
<organism evidence="2">
    <name type="scientific">Candidatus Berkiella cookevillensis</name>
    <dbReference type="NCBI Taxonomy" id="437022"/>
    <lineage>
        <taxon>Bacteria</taxon>
        <taxon>Pseudomonadati</taxon>
        <taxon>Pseudomonadota</taxon>
        <taxon>Gammaproteobacteria</taxon>
        <taxon>Candidatus Berkiellales</taxon>
        <taxon>Candidatus Berkiellaceae</taxon>
        <taxon>Candidatus Berkiella</taxon>
    </lineage>
</organism>
<proteinExistence type="predicted"/>
<accession>A0A0Q9YCK0</accession>
<evidence type="ECO:0000256" key="1">
    <source>
        <dbReference type="SAM" id="MobiDB-lite"/>
    </source>
</evidence>
<evidence type="ECO:0000313" key="2">
    <source>
        <dbReference type="EMBL" id="KRG18315.1"/>
    </source>
</evidence>
<dbReference type="EMBL" id="LKHV01000007">
    <property type="protein sequence ID" value="KRG18315.1"/>
    <property type="molecule type" value="Genomic_DNA"/>
</dbReference>
<dbReference type="STRING" id="437022.CC99x_01525"/>
<name>A0A0Q9YCK0_9GAMM</name>
<gene>
    <name evidence="2" type="ORF">CC99x_01525</name>
</gene>